<keyword evidence="4" id="KW-0762">Sugar transport</keyword>
<evidence type="ECO:0000256" key="3">
    <source>
        <dbReference type="ARBA" id="ARBA00022475"/>
    </source>
</evidence>
<dbReference type="SUPFAM" id="SSF103473">
    <property type="entry name" value="MFS general substrate transporter"/>
    <property type="match status" value="1"/>
</dbReference>
<evidence type="ECO:0000256" key="5">
    <source>
        <dbReference type="ARBA" id="ARBA00022692"/>
    </source>
</evidence>
<evidence type="ECO:0000256" key="2">
    <source>
        <dbReference type="ARBA" id="ARBA00022448"/>
    </source>
</evidence>
<dbReference type="GO" id="GO:0015293">
    <property type="term" value="F:symporter activity"/>
    <property type="evidence" value="ECO:0007669"/>
    <property type="project" value="UniProtKB-KW"/>
</dbReference>
<dbReference type="NCBIfam" id="TIGR00792">
    <property type="entry name" value="gph"/>
    <property type="match status" value="1"/>
</dbReference>
<evidence type="ECO:0000256" key="1">
    <source>
        <dbReference type="ARBA" id="ARBA00004651"/>
    </source>
</evidence>
<dbReference type="GO" id="GO:0005886">
    <property type="term" value="C:plasma membrane"/>
    <property type="evidence" value="ECO:0007669"/>
    <property type="project" value="UniProtKB-SubCell"/>
</dbReference>
<feature type="transmembrane region" description="Helical" evidence="9">
    <location>
        <begin position="284"/>
        <end position="303"/>
    </location>
</feature>
<feature type="transmembrane region" description="Helical" evidence="9">
    <location>
        <begin position="167"/>
        <end position="186"/>
    </location>
</feature>
<keyword evidence="3" id="KW-1003">Cell membrane</keyword>
<comment type="subcellular location">
    <subcellularLocation>
        <location evidence="1">Cell membrane</location>
        <topology evidence="1">Multi-pass membrane protein</topology>
    </subcellularLocation>
</comment>
<keyword evidence="5 9" id="KW-0812">Transmembrane</keyword>
<feature type="transmembrane region" description="Helical" evidence="9">
    <location>
        <begin position="93"/>
        <end position="112"/>
    </location>
</feature>
<keyword evidence="7 9" id="KW-1133">Transmembrane helix</keyword>
<sequence length="466" mass="51853">MDIKAQNVEEPTEFPKVLSLKEKIAYGVGDLGNNFLFDMGQLYLLKYFTDVIGLPAAAAGGVFAIAKIWDAFADITVGTWVDNRKKIGKRGKFRPFILWASLPLALLLIANFAVPDFSITGKLIWSYITYMIFGTVYSISNVPFGSMQPSMTKNSDERSELASWRNIGSNSGVLIATVAFMPIVLMFPTEKIGYTITVVFFAIAGVACQLFCYKNVKENYQVLPKDPVGEKRSIREIFSGYKAVFKNGPLLILCLANLFTFSAYNVKLAVQFYFAQYVLHDIKIVSYMSFFTVGFSILAAVVMPSIVKKIGKKHTYILGSLIWLISDLIGFFVTNSGLTFAIFTSISYFGNGILTALNWALISDVVEYGEWKTHVRSEGIVYSSYTYFRKLATAAAGFIPGVILSVVGYVPNHEQTAQALLGIRGITFIYPVIGAALTIILMLFYPITEQKYSEIIAELRTRHQND</sequence>
<protein>
    <submittedName>
        <fullName evidence="10">Sugar (Glycoside-Pentoside-Hexuronide) transporter</fullName>
    </submittedName>
</protein>
<feature type="transmembrane region" description="Helical" evidence="9">
    <location>
        <begin position="422"/>
        <end position="445"/>
    </location>
</feature>
<evidence type="ECO:0000256" key="6">
    <source>
        <dbReference type="ARBA" id="ARBA00022847"/>
    </source>
</evidence>
<dbReference type="RefSeq" id="WP_010009378.1">
    <property type="nucleotide sequence ID" value="NZ_AZCN01000139.1"/>
</dbReference>
<keyword evidence="6" id="KW-0769">Symport</keyword>
<dbReference type="GO" id="GO:0008643">
    <property type="term" value="P:carbohydrate transport"/>
    <property type="evidence" value="ECO:0007669"/>
    <property type="project" value="InterPro"/>
</dbReference>
<feature type="transmembrane region" description="Helical" evidence="9">
    <location>
        <begin position="340"/>
        <end position="362"/>
    </location>
</feature>
<evidence type="ECO:0000313" key="10">
    <source>
        <dbReference type="EMBL" id="KRK13072.1"/>
    </source>
</evidence>
<keyword evidence="8 9" id="KW-0472">Membrane</keyword>
<dbReference type="EMBL" id="AZCN01000139">
    <property type="protein sequence ID" value="KRK13072.1"/>
    <property type="molecule type" value="Genomic_DNA"/>
</dbReference>
<comment type="caution">
    <text evidence="10">The sequence shown here is derived from an EMBL/GenBank/DDBJ whole genome shotgun (WGS) entry which is preliminary data.</text>
</comment>
<dbReference type="eggNOG" id="COG2211">
    <property type="taxonomic scope" value="Bacteria"/>
</dbReference>
<proteinExistence type="predicted"/>
<feature type="transmembrane region" description="Helical" evidence="9">
    <location>
        <begin position="391"/>
        <end position="410"/>
    </location>
</feature>
<evidence type="ECO:0000256" key="7">
    <source>
        <dbReference type="ARBA" id="ARBA00022989"/>
    </source>
</evidence>
<feature type="transmembrane region" description="Helical" evidence="9">
    <location>
        <begin position="315"/>
        <end position="334"/>
    </location>
</feature>
<evidence type="ECO:0000256" key="8">
    <source>
        <dbReference type="ARBA" id="ARBA00023136"/>
    </source>
</evidence>
<feature type="transmembrane region" description="Helical" evidence="9">
    <location>
        <begin position="192"/>
        <end position="213"/>
    </location>
</feature>
<evidence type="ECO:0000313" key="11">
    <source>
        <dbReference type="Proteomes" id="UP000051181"/>
    </source>
</evidence>
<dbReference type="PROSITE" id="PS00872">
    <property type="entry name" value="NA_GALACTOSIDE_SYMP"/>
    <property type="match status" value="1"/>
</dbReference>
<dbReference type="GO" id="GO:0006814">
    <property type="term" value="P:sodium ion transport"/>
    <property type="evidence" value="ECO:0007669"/>
    <property type="project" value="InterPro"/>
</dbReference>
<dbReference type="Pfam" id="PF13347">
    <property type="entry name" value="MFS_2"/>
    <property type="match status" value="1"/>
</dbReference>
<evidence type="ECO:0000256" key="4">
    <source>
        <dbReference type="ARBA" id="ARBA00022597"/>
    </source>
</evidence>
<dbReference type="Proteomes" id="UP000051181">
    <property type="component" value="Unassembled WGS sequence"/>
</dbReference>
<dbReference type="InterPro" id="IPR039672">
    <property type="entry name" value="MFS_2"/>
</dbReference>
<feature type="transmembrane region" description="Helical" evidence="9">
    <location>
        <begin position="244"/>
        <end position="264"/>
    </location>
</feature>
<gene>
    <name evidence="10" type="ORF">FD22_GL000434</name>
</gene>
<reference evidence="10 11" key="1">
    <citation type="journal article" date="2015" name="Genome Announc.">
        <title>Expanding the biotechnology potential of lactobacilli through comparative genomics of 213 strains and associated genera.</title>
        <authorList>
            <person name="Sun Z."/>
            <person name="Harris H.M."/>
            <person name="McCann A."/>
            <person name="Guo C."/>
            <person name="Argimon S."/>
            <person name="Zhang W."/>
            <person name="Yang X."/>
            <person name="Jeffery I.B."/>
            <person name="Cooney J.C."/>
            <person name="Kagawa T.F."/>
            <person name="Liu W."/>
            <person name="Song Y."/>
            <person name="Salvetti E."/>
            <person name="Wrobel A."/>
            <person name="Rasinkangas P."/>
            <person name="Parkhill J."/>
            <person name="Rea M.C."/>
            <person name="O'Sullivan O."/>
            <person name="Ritari J."/>
            <person name="Douillard F.P."/>
            <person name="Paul Ross R."/>
            <person name="Yang R."/>
            <person name="Briner A.E."/>
            <person name="Felis G.E."/>
            <person name="de Vos W.M."/>
            <person name="Barrangou R."/>
            <person name="Klaenhammer T.R."/>
            <person name="Caufield P.W."/>
            <person name="Cui Y."/>
            <person name="Zhang H."/>
            <person name="O'Toole P.W."/>
        </authorList>
    </citation>
    <scope>NUCLEOTIDE SEQUENCE [LARGE SCALE GENOMIC DNA]</scope>
    <source>
        <strain evidence="10 11">DSM 20001</strain>
    </source>
</reference>
<name>A0A0R1EV75_9LACO</name>
<dbReference type="AlphaFoldDB" id="A0A0R1EV75"/>
<dbReference type="InterPro" id="IPR036259">
    <property type="entry name" value="MFS_trans_sf"/>
</dbReference>
<dbReference type="GeneID" id="65916158"/>
<dbReference type="CDD" id="cd17332">
    <property type="entry name" value="MFS_MelB_like"/>
    <property type="match status" value="1"/>
</dbReference>
<dbReference type="InterPro" id="IPR001927">
    <property type="entry name" value="Na/Gal_symport"/>
</dbReference>
<dbReference type="PANTHER" id="PTHR11328:SF24">
    <property type="entry name" value="MAJOR FACILITATOR SUPERFAMILY (MFS) PROFILE DOMAIN-CONTAINING PROTEIN"/>
    <property type="match status" value="1"/>
</dbReference>
<organism evidence="10 11">
    <name type="scientific">Loigolactobacillus coryniformis subsp. coryniformis KCTC 3167 = DSM 20001</name>
    <dbReference type="NCBI Taxonomy" id="913848"/>
    <lineage>
        <taxon>Bacteria</taxon>
        <taxon>Bacillati</taxon>
        <taxon>Bacillota</taxon>
        <taxon>Bacilli</taxon>
        <taxon>Lactobacillales</taxon>
        <taxon>Lactobacillaceae</taxon>
        <taxon>Loigolactobacillus</taxon>
    </lineage>
</organism>
<dbReference type="PANTHER" id="PTHR11328">
    <property type="entry name" value="MAJOR FACILITATOR SUPERFAMILY DOMAIN-CONTAINING PROTEIN"/>
    <property type="match status" value="1"/>
</dbReference>
<keyword evidence="2" id="KW-0813">Transport</keyword>
<accession>A0A0R1EV75</accession>
<feature type="transmembrane region" description="Helical" evidence="9">
    <location>
        <begin position="124"/>
        <end position="146"/>
    </location>
</feature>
<dbReference type="InterPro" id="IPR018043">
    <property type="entry name" value="Na/Gal_symport_CS"/>
</dbReference>
<dbReference type="Gene3D" id="1.20.1250.20">
    <property type="entry name" value="MFS general substrate transporter like domains"/>
    <property type="match status" value="2"/>
</dbReference>
<dbReference type="PATRIC" id="fig|913848.6.peg.443"/>
<evidence type="ECO:0000256" key="9">
    <source>
        <dbReference type="SAM" id="Phobius"/>
    </source>
</evidence>